<sequence>MAAGNLVFVRVNSALNKAIAAKRIFDDLPRWTSYLPEFLWLVHDYGPYFQNICKMAAHNRVLSSANFELRRPTNCQGTQTEYVTTMGEILNEHKFTVETLLSETTADDQHWPKELILLREKLTAKSQLEVAQLQIKHAEEMSRLKLDYEKQLNRKNKRHSTFDSKRDFDKLLNEQESLRELTKSLIQVLAELAKCVANYENDLNETLMEEVQRLLSCNRSVEDNDEINFNSSRLFNTSLNNSSSSRLMPDVQNLLEVIEDPSLLQYVANKSNQLNDDFDLKDCLDKLRLEALYLLHLSEDLVKRKREQQNIERSESISGSEAEKQDSCCETELGKHKFLRVNSLNEQQLPTYQFSHFINAPQVSSLPPDLNRLQFESNSSNDANASELNFQLIELKNRLIKSESDRLKLEQELDLTINRNTELGEELQHLRDQLSQLSSLNHIDYNEGYGMASIKVTSPRLSPLEHNSSNFSQLQEKARNILTTPTQKQADHDSTVQLLQMIEDFCREGDKIVEFNKREREDLQSQVEQLEAQIRGLTKQLQDAITKSDKFEVELKASIDKIFVLREIISDLETQIEAKALNEHVMGEKVKELENYINLQNRSNDTLQSEVQSLRTEIECSYQMRVKQLEDKLQNIRPTAEQSLVLDQVVEQLREIENSLDQKTKNLESLHHSNASNSGSLSATEDVSVHGSTPSSLPATVDASLQQSPVHPSPRQHSLAMEGVQRITDKLSKHSRVEEASVKRIRDLEMQMTHIRAELQHERESLQERMSEQTQRISALQNRLEEQRQRAEDLQRANTSDLNIRIHDLQTEVQNLRETLDVRDKQIAALKQQLEKSKLAIDRLEAELTIEHQPDRSAIERLENELKQKQIESQKLKEKIKNEMINKLALPDLMETMLADKNDEIDHLREQLETKENELQSILETNQTSSMGAAKACVVKVEESRTKLSARTLSDIMSISEFDEPDVVRRAAAQNMSSPLMVPEGSGGVLQQTIDSSKAATDNLTHRRCEDLSGFNILQQANTFDHPHYFQGPNIVLGSAKSDPSTTPLLIPRQINFSAVNEDLKLRTPFQTPQPKTKDQELIENLKKEVNILKENMDLLKSEKEVLSQQKEKNEDNLISTQLRLNALQDDLTNCQKDLLELGQQVVEKSLEIEQLLREQDKLKKEKTELLSKNEKNLRNYEESEENHLKRIKEMEHQILENTEREVKERENLRKELQSLEEAHEQCKYTIHDNENRRHEIEGLNREIKCKDDRLLALSTKLSITEESLSEKEKQIKTLEREVEKLKQQSSYNSSKQFSVEEIAQQVEKELNYSAQLDSNILKAIESEEENNLDRSHADKPALVDGPGATDDENFAGERELLNQLSILKAQIAAQLCALKRTESRRSSALLKSPNESPRKSPRSLPDFESDFTERLRSEIKLLTAQNERERERTADLQKSSERERLRFEKELEERTDYCEKLKYEMEKVARDKENAELEIEHLQERLTLQTQEMESLEGRIASLQEAETRRRARKERQLKESAQLMVDLQERKTQLQKMESEGEKLKNTIAQLRYDIECSAQREAKLSEALANANVNLANRDGSQAVPEQFLQKMKEINALLAENTRENKQMSETVHYLVEERRQLQRKCDELESQVNGSANVSELEDRCNHLFGRYLRVESHRKALVYQKRYLKISLQSYVDSEQRALAACDGQHLLTENQKNKKKLFKIVALAIISIQRMKYIGRLWQNGKRIVSKSVFTITHQRRPQISAISSTSTVGSTRPTSPKISSFGLRRNSHKPFDQTLMSYTTSNALFGHHHHHQTTPSSATSVKAFDWPKVPTKQQPL</sequence>
<keyword evidence="10" id="KW-1185">Reference proteome</keyword>
<comment type="subcellular location">
    <subcellularLocation>
        <location evidence="1">Cytoplasm</location>
        <location evidence="1">Cytoskeleton</location>
        <location evidence="1">Microtubule organizing center</location>
        <location evidence="1">Centrosome</location>
    </subcellularLocation>
</comment>
<proteinExistence type="predicted"/>
<feature type="coiled-coil region" evidence="6">
    <location>
        <begin position="590"/>
        <end position="617"/>
    </location>
</feature>
<feature type="region of interest" description="Disordered" evidence="7">
    <location>
        <begin position="1799"/>
        <end position="1828"/>
    </location>
</feature>
<feature type="region of interest" description="Disordered" evidence="7">
    <location>
        <begin position="1385"/>
        <end position="1409"/>
    </location>
</feature>
<feature type="coiled-coil region" evidence="6">
    <location>
        <begin position="1413"/>
        <end position="1556"/>
    </location>
</feature>
<feature type="compositionally biased region" description="Polar residues" evidence="7">
    <location>
        <begin position="1754"/>
        <end position="1770"/>
    </location>
</feature>
<feature type="coiled-coil region" evidence="6">
    <location>
        <begin position="1262"/>
        <end position="1289"/>
    </location>
</feature>
<dbReference type="STRING" id="7398.A0A1B0AJC8"/>
<dbReference type="GO" id="GO:0005813">
    <property type="term" value="C:centrosome"/>
    <property type="evidence" value="ECO:0007669"/>
    <property type="project" value="UniProtKB-SubCell"/>
</dbReference>
<feature type="region of interest" description="Disordered" evidence="7">
    <location>
        <begin position="1330"/>
        <end position="1354"/>
    </location>
</feature>
<dbReference type="Proteomes" id="UP000092445">
    <property type="component" value="Unassembled WGS sequence"/>
</dbReference>
<feature type="region of interest" description="Disordered" evidence="7">
    <location>
        <begin position="671"/>
        <end position="719"/>
    </location>
</feature>
<dbReference type="PANTHER" id="PTHR44981:SF2">
    <property type="entry name" value="PERICENTRIN-LIKE PROTEIN, ISOFORM F"/>
    <property type="match status" value="1"/>
</dbReference>
<evidence type="ECO:0000313" key="10">
    <source>
        <dbReference type="Proteomes" id="UP000092445"/>
    </source>
</evidence>
<feature type="coiled-coil region" evidence="6">
    <location>
        <begin position="1076"/>
        <end position="1230"/>
    </location>
</feature>
<dbReference type="InterPro" id="IPR019528">
    <property type="entry name" value="PACT_domain"/>
</dbReference>
<dbReference type="GO" id="GO:0005737">
    <property type="term" value="C:cytoplasm"/>
    <property type="evidence" value="ECO:0007669"/>
    <property type="project" value="UniProtKB-ARBA"/>
</dbReference>
<feature type="compositionally biased region" description="Polar residues" evidence="7">
    <location>
        <begin position="672"/>
        <end position="710"/>
    </location>
</feature>
<evidence type="ECO:0000256" key="4">
    <source>
        <dbReference type="ARBA" id="ARBA00023054"/>
    </source>
</evidence>
<dbReference type="VEuPathDB" id="VectorBase:GPAI047678"/>
<feature type="coiled-coil region" evidence="6">
    <location>
        <begin position="121"/>
        <end position="158"/>
    </location>
</feature>
<keyword evidence="5" id="KW-0206">Cytoskeleton</keyword>
<keyword evidence="4 6" id="KW-0175">Coiled coil</keyword>
<feature type="region of interest" description="Disordered" evidence="7">
    <location>
        <begin position="1754"/>
        <end position="1775"/>
    </location>
</feature>
<feature type="coiled-coil region" evidence="6">
    <location>
        <begin position="392"/>
        <end position="440"/>
    </location>
</feature>
<reference evidence="9" key="2">
    <citation type="submission" date="2020-05" db="UniProtKB">
        <authorList>
            <consortium name="EnsemblMetazoa"/>
        </authorList>
    </citation>
    <scope>IDENTIFICATION</scope>
    <source>
        <strain evidence="9">IAEA</strain>
    </source>
</reference>
<feature type="compositionally biased region" description="Basic and acidic residues" evidence="7">
    <location>
        <begin position="1332"/>
        <end position="1342"/>
    </location>
</feature>
<feature type="coiled-coil region" evidence="6">
    <location>
        <begin position="745"/>
        <end position="925"/>
    </location>
</feature>
<dbReference type="PANTHER" id="PTHR44981">
    <property type="entry name" value="PERICENTRIN-LIKE PROTEIN, ISOFORM F"/>
    <property type="match status" value="1"/>
</dbReference>
<dbReference type="Pfam" id="PF10495">
    <property type="entry name" value="PACT_coil_coil"/>
    <property type="match status" value="1"/>
</dbReference>
<dbReference type="GO" id="GO:0060090">
    <property type="term" value="F:molecular adaptor activity"/>
    <property type="evidence" value="ECO:0007669"/>
    <property type="project" value="InterPro"/>
</dbReference>
<name>A0A1B0AJC8_GLOPL</name>
<evidence type="ECO:0000256" key="7">
    <source>
        <dbReference type="SAM" id="MobiDB-lite"/>
    </source>
</evidence>
<keyword evidence="2" id="KW-0963">Cytoplasm</keyword>
<keyword evidence="3" id="KW-0597">Phosphoprotein</keyword>
<evidence type="ECO:0000256" key="1">
    <source>
        <dbReference type="ARBA" id="ARBA00004300"/>
    </source>
</evidence>
<evidence type="ECO:0000256" key="2">
    <source>
        <dbReference type="ARBA" id="ARBA00022490"/>
    </source>
</evidence>
<evidence type="ECO:0000256" key="6">
    <source>
        <dbReference type="SAM" id="Coils"/>
    </source>
</evidence>
<protein>
    <recommendedName>
        <fullName evidence="8">Pericentrin/AKAP-450 centrosomal targeting domain-containing protein</fullName>
    </recommendedName>
</protein>
<accession>A0A1B0AJC8</accession>
<reference evidence="10" key="1">
    <citation type="submission" date="2014-03" db="EMBL/GenBank/DDBJ databases">
        <authorList>
            <person name="Aksoy S."/>
            <person name="Warren W."/>
            <person name="Wilson R.K."/>
        </authorList>
    </citation>
    <scope>NUCLEOTIDE SEQUENCE [LARGE SCALE GENOMIC DNA]</scope>
    <source>
        <strain evidence="10">IAEA</strain>
    </source>
</reference>
<evidence type="ECO:0000313" key="9">
    <source>
        <dbReference type="EnsemblMetazoa" id="GPAI047678-PA"/>
    </source>
</evidence>
<dbReference type="EnsemblMetazoa" id="GPAI047678-RA">
    <property type="protein sequence ID" value="GPAI047678-PA"/>
    <property type="gene ID" value="GPAI047678"/>
</dbReference>
<evidence type="ECO:0000259" key="8">
    <source>
        <dbReference type="Pfam" id="PF10495"/>
    </source>
</evidence>
<feature type="coiled-coil region" evidence="6">
    <location>
        <begin position="513"/>
        <end position="547"/>
    </location>
</feature>
<dbReference type="GO" id="GO:0007165">
    <property type="term" value="P:signal transduction"/>
    <property type="evidence" value="ECO:0007669"/>
    <property type="project" value="InterPro"/>
</dbReference>
<evidence type="ECO:0000256" key="5">
    <source>
        <dbReference type="ARBA" id="ARBA00023212"/>
    </source>
</evidence>
<feature type="domain" description="Pericentrin/AKAP-450 centrosomal targeting" evidence="8">
    <location>
        <begin position="1656"/>
        <end position="1729"/>
    </location>
</feature>
<evidence type="ECO:0000256" key="3">
    <source>
        <dbReference type="ARBA" id="ARBA00022553"/>
    </source>
</evidence>
<dbReference type="InterPro" id="IPR028745">
    <property type="entry name" value="AKAP9/Pericentrin"/>
</dbReference>
<feature type="coiled-coil region" evidence="6">
    <location>
        <begin position="1595"/>
        <end position="1643"/>
    </location>
</feature>
<organism evidence="9 10">
    <name type="scientific">Glossina pallidipes</name>
    <name type="common">Tsetse fly</name>
    <dbReference type="NCBI Taxonomy" id="7398"/>
    <lineage>
        <taxon>Eukaryota</taxon>
        <taxon>Metazoa</taxon>
        <taxon>Ecdysozoa</taxon>
        <taxon>Arthropoda</taxon>
        <taxon>Hexapoda</taxon>
        <taxon>Insecta</taxon>
        <taxon>Pterygota</taxon>
        <taxon>Neoptera</taxon>
        <taxon>Endopterygota</taxon>
        <taxon>Diptera</taxon>
        <taxon>Brachycera</taxon>
        <taxon>Muscomorpha</taxon>
        <taxon>Hippoboscoidea</taxon>
        <taxon>Glossinidae</taxon>
        <taxon>Glossina</taxon>
    </lineage>
</organism>